<evidence type="ECO:0000259" key="4">
    <source>
        <dbReference type="Pfam" id="PF17490"/>
    </source>
</evidence>
<dbReference type="InterPro" id="IPR043636">
    <property type="entry name" value="L1_RRM_dom"/>
</dbReference>
<dbReference type="GeneTree" id="ENSGT01150000286982"/>
<organism evidence="5 6">
    <name type="scientific">Panthera leo</name>
    <name type="common">Lion</name>
    <dbReference type="NCBI Taxonomy" id="9689"/>
    <lineage>
        <taxon>Eukaryota</taxon>
        <taxon>Metazoa</taxon>
        <taxon>Chordata</taxon>
        <taxon>Craniata</taxon>
        <taxon>Vertebrata</taxon>
        <taxon>Euteleostomi</taxon>
        <taxon>Mammalia</taxon>
        <taxon>Eutheria</taxon>
        <taxon>Laurasiatheria</taxon>
        <taxon>Carnivora</taxon>
        <taxon>Feliformia</taxon>
        <taxon>Felidae</taxon>
        <taxon>Pantherinae</taxon>
        <taxon>Panthera</taxon>
    </lineage>
</organism>
<keyword evidence="2" id="KW-0175">Coiled coil</keyword>
<reference evidence="5" key="2">
    <citation type="submission" date="2025-08" db="UniProtKB">
        <authorList>
            <consortium name="Ensembl"/>
        </authorList>
    </citation>
    <scope>IDENTIFICATION</scope>
</reference>
<reference evidence="5" key="3">
    <citation type="submission" date="2025-09" db="UniProtKB">
        <authorList>
            <consortium name="Ensembl"/>
        </authorList>
    </citation>
    <scope>IDENTIFICATION</scope>
</reference>
<evidence type="ECO:0000259" key="3">
    <source>
        <dbReference type="Pfam" id="PF02994"/>
    </source>
</evidence>
<dbReference type="FunFam" id="3.30.70.1820:FF:000002">
    <property type="entry name" value="LINE-1 retrotransposable element ORF1 protein"/>
    <property type="match status" value="1"/>
</dbReference>
<keyword evidence="6" id="KW-1185">Reference proteome</keyword>
<dbReference type="AlphaFoldDB" id="A0A8C8W9N3"/>
<dbReference type="Gene3D" id="3.30.250.20">
    <property type="entry name" value="L1 transposable element, C-terminal domain"/>
    <property type="match status" value="1"/>
</dbReference>
<protein>
    <recommendedName>
        <fullName evidence="7">L1 transposable element RRM domain-containing protein</fullName>
    </recommendedName>
</protein>
<dbReference type="Pfam" id="PF17490">
    <property type="entry name" value="Tnp_22_dsRBD"/>
    <property type="match status" value="1"/>
</dbReference>
<dbReference type="InterPro" id="IPR042566">
    <property type="entry name" value="L1_C"/>
</dbReference>
<feature type="domain" description="L1 transposable element RRM" evidence="3">
    <location>
        <begin position="95"/>
        <end position="189"/>
    </location>
</feature>
<dbReference type="PANTHER" id="PTHR11505">
    <property type="entry name" value="L1 TRANSPOSABLE ELEMENT-RELATED"/>
    <property type="match status" value="1"/>
</dbReference>
<dbReference type="InterPro" id="IPR004244">
    <property type="entry name" value="Transposase_22"/>
</dbReference>
<proteinExistence type="inferred from homology"/>
<dbReference type="InterPro" id="IPR035300">
    <property type="entry name" value="L1_dsRBD"/>
</dbReference>
<reference evidence="5" key="1">
    <citation type="journal article" date="2019" name="bioRxiv">
        <title>Long live the king: chromosome-level assembly of the lion (Panthera leo) using linked-read, Hi-C, and long read data.</title>
        <authorList>
            <person name="Armstrong E.E."/>
            <person name="Taylor R.W."/>
            <person name="Miller D.E."/>
            <person name="Kaelin C."/>
            <person name="Barsh G."/>
            <person name="Hadly E.A."/>
            <person name="Petrov D."/>
        </authorList>
    </citation>
    <scope>NUCLEOTIDE SEQUENCE [LARGE SCALE GENOMIC DNA]</scope>
</reference>
<feature type="coiled-coil region" evidence="2">
    <location>
        <begin position="10"/>
        <end position="37"/>
    </location>
</feature>
<dbReference type="Ensembl" id="ENSPLOT00000000533.1">
    <property type="protein sequence ID" value="ENSPLOP00000000485.1"/>
    <property type="gene ID" value="ENSPLOG00000000377.1"/>
</dbReference>
<evidence type="ECO:0000256" key="2">
    <source>
        <dbReference type="SAM" id="Coils"/>
    </source>
</evidence>
<evidence type="ECO:0000313" key="5">
    <source>
        <dbReference type="Ensembl" id="ENSPLOP00000000485.1"/>
    </source>
</evidence>
<accession>A0A8C8W9N3</accession>
<feature type="domain" description="L1 transposable element dsRBD-like" evidence="4">
    <location>
        <begin position="193"/>
        <end position="254"/>
    </location>
</feature>
<comment type="similarity">
    <text evidence="1">Belongs to the transposase 22 family.</text>
</comment>
<dbReference type="OMA" id="NTECEWI"/>
<name>A0A8C8W9N3_PANLE</name>
<dbReference type="Gene3D" id="3.30.70.1820">
    <property type="entry name" value="L1 transposable element, RRM domain"/>
    <property type="match status" value="1"/>
</dbReference>
<evidence type="ECO:0000256" key="1">
    <source>
        <dbReference type="ARBA" id="ARBA00061640"/>
    </source>
</evidence>
<evidence type="ECO:0000313" key="6">
    <source>
        <dbReference type="Proteomes" id="UP000694399"/>
    </source>
</evidence>
<dbReference type="Pfam" id="PF02994">
    <property type="entry name" value="Transposase_22"/>
    <property type="match status" value="1"/>
</dbReference>
<sequence>MIMRTLAGFKKSIEDIRKSLSAEVKELKSSQAKIKNAITGMQTQKSIKMRMEAGEQNSNIEDKIMENNEAKKKRETKVKDLEGKLKELSNLLKHNNIHIIGIPEDEERKEAGSLCEQIIAENFLNLGKDTDTKIQETQRTPIKFNKSWPSPGHIIVKFTKYTDKEKILKAAREKKSLTYKGRQIRFTADLSTQTWQARKEWQEIFNMLNGNTCSQEYSIQQGCHSKIEGEIKNFPDKQKLKEFVSTKPALQEVLSGNL</sequence>
<dbReference type="Proteomes" id="UP000694399">
    <property type="component" value="Chromosome B2"/>
</dbReference>
<evidence type="ECO:0008006" key="7">
    <source>
        <dbReference type="Google" id="ProtNLM"/>
    </source>
</evidence>